<dbReference type="OrthoDB" id="1971292at2"/>
<dbReference type="InterPro" id="IPR045394">
    <property type="entry name" value="Abhydrolase_dom"/>
</dbReference>
<evidence type="ECO:0000313" key="4">
    <source>
        <dbReference type="Proteomes" id="UP000286208"/>
    </source>
</evidence>
<name>A0A3S3E8Q6_9NOCA</name>
<sequence length="467" mass="49786">MFLHARQFDTDRRQLPEGMHDTPATATSVDLAAYGYTEHEFFLSGTATAFREDGTWEADGRWAVAEAGQAPYRTRLLVRAPRDPERFNGTVVVEWLNVSGNVDVDVEFGYMHPELLQGYAWVGVSAQAAGVNSTGGSPLGPDVVGLKAWDPQRYGPLHHPGDAYSYDIFSQAGAALRAPRGADPLAGRTVERLLAAGQSQSAMRMLTYVNAIHPRTRVFDGFFVHSRAGFGAPIGSGTGLPKLDGPDGVAVVAPARVRTDLDVPVFQAITETELFELGGGAGPRSFVAARQPDTDRIRTWEIAGTAHSDAHALRILHSQYTAQFGSVRDLSAVIPIVNDGPQAQVVSSALRALRTWVADGIAPASTDPIETTDAGIVRDHFGNARGGVRTPQVDVPVATLTGETTHVPNNGATVPLDADTLASLYPDRGTYLSRFADATDRAVAGGFLRFEDGRALVAAARVAHVGD</sequence>
<dbReference type="EMBL" id="RKLP01000009">
    <property type="protein sequence ID" value="RVW08299.1"/>
    <property type="molecule type" value="Genomic_DNA"/>
</dbReference>
<protein>
    <recommendedName>
        <fullName evidence="2">Alpha/beta hydrolase domain-containing protein</fullName>
    </recommendedName>
</protein>
<proteinExistence type="predicted"/>
<dbReference type="Pfam" id="PF20091">
    <property type="entry name" value="Abhydrolase_10"/>
    <property type="match status" value="1"/>
</dbReference>
<reference evidence="3 4" key="1">
    <citation type="submission" date="2018-11" db="EMBL/GenBank/DDBJ databases">
        <title>Rhodococcus spongicola sp. nov. and Rhodococcus xishaensis sp. nov. from marine sponges.</title>
        <authorList>
            <person name="Li L."/>
            <person name="Lin H.W."/>
        </authorList>
    </citation>
    <scope>NUCLEOTIDE SEQUENCE [LARGE SCALE GENOMIC DNA]</scope>
    <source>
        <strain evidence="3 4">CCTCC AB2014297</strain>
    </source>
</reference>
<evidence type="ECO:0000259" key="2">
    <source>
        <dbReference type="Pfam" id="PF20091"/>
    </source>
</evidence>
<feature type="compositionally biased region" description="Basic and acidic residues" evidence="1">
    <location>
        <begin position="1"/>
        <end position="20"/>
    </location>
</feature>
<accession>A0A3S3E8Q6</accession>
<evidence type="ECO:0000256" key="1">
    <source>
        <dbReference type="SAM" id="MobiDB-lite"/>
    </source>
</evidence>
<comment type="caution">
    <text evidence="3">The sequence shown here is derived from an EMBL/GenBank/DDBJ whole genome shotgun (WGS) entry which is preliminary data.</text>
</comment>
<feature type="domain" description="Alpha/beta hydrolase" evidence="2">
    <location>
        <begin position="15"/>
        <end position="458"/>
    </location>
</feature>
<dbReference type="AlphaFoldDB" id="A0A3S3E8Q6"/>
<organism evidence="3 4">
    <name type="scientific">Prescottella agglutinans</name>
    <dbReference type="NCBI Taxonomy" id="1644129"/>
    <lineage>
        <taxon>Bacteria</taxon>
        <taxon>Bacillati</taxon>
        <taxon>Actinomycetota</taxon>
        <taxon>Actinomycetes</taxon>
        <taxon>Mycobacteriales</taxon>
        <taxon>Nocardiaceae</taxon>
        <taxon>Prescottella</taxon>
    </lineage>
</organism>
<keyword evidence="4" id="KW-1185">Reference proteome</keyword>
<dbReference type="Proteomes" id="UP000286208">
    <property type="component" value="Unassembled WGS sequence"/>
</dbReference>
<dbReference type="RefSeq" id="WP_127917462.1">
    <property type="nucleotide sequence ID" value="NZ_RKLP01000009.1"/>
</dbReference>
<feature type="region of interest" description="Disordered" evidence="1">
    <location>
        <begin position="1"/>
        <end position="22"/>
    </location>
</feature>
<evidence type="ECO:0000313" key="3">
    <source>
        <dbReference type="EMBL" id="RVW08299.1"/>
    </source>
</evidence>
<gene>
    <name evidence="3" type="ORF">EGT67_18045</name>
</gene>